<dbReference type="InterPro" id="IPR003331">
    <property type="entry name" value="UDP_GlcNAc_Epimerase_2_dom"/>
</dbReference>
<dbReference type="CDD" id="cd03786">
    <property type="entry name" value="GTB_UDP-GlcNAc_2-Epimerase"/>
    <property type="match status" value="1"/>
</dbReference>
<organism evidence="4 5">
    <name type="scientific">Parafrankia irregularis</name>
    <dbReference type="NCBI Taxonomy" id="795642"/>
    <lineage>
        <taxon>Bacteria</taxon>
        <taxon>Bacillati</taxon>
        <taxon>Actinomycetota</taxon>
        <taxon>Actinomycetes</taxon>
        <taxon>Frankiales</taxon>
        <taxon>Frankiaceae</taxon>
        <taxon>Parafrankia</taxon>
    </lineage>
</organism>
<feature type="region of interest" description="Disordered" evidence="2">
    <location>
        <begin position="99"/>
        <end position="226"/>
    </location>
</feature>
<evidence type="ECO:0000259" key="3">
    <source>
        <dbReference type="Pfam" id="PF02350"/>
    </source>
</evidence>
<dbReference type="EMBL" id="FAOZ01000001">
    <property type="protein sequence ID" value="CUU53869.1"/>
    <property type="molecule type" value="Genomic_DNA"/>
</dbReference>
<feature type="region of interest" description="Disordered" evidence="2">
    <location>
        <begin position="1"/>
        <end position="78"/>
    </location>
</feature>
<dbReference type="PANTHER" id="PTHR43174">
    <property type="entry name" value="UDP-N-ACETYLGLUCOSAMINE 2-EPIMERASE"/>
    <property type="match status" value="1"/>
</dbReference>
<evidence type="ECO:0000313" key="4">
    <source>
        <dbReference type="EMBL" id="CUU53869.1"/>
    </source>
</evidence>
<dbReference type="AlphaFoldDB" id="A0A0S4QEL9"/>
<feature type="compositionally biased region" description="Low complexity" evidence="2">
    <location>
        <begin position="192"/>
        <end position="201"/>
    </location>
</feature>
<sequence>MSRTTGGTDNGDGEEPARTGFLRGLLPGGRSQRQRGAAASGSVWSDPLRSAPDGAVAPVDAEVDAGAPDSPARGGTGARGVLEGLNALDDVGVLNASAGRDDSAGLGGAAEPRPQLPHRIPVARSGPRPGGLVGTADGAVGDGTVVRSGPTVPTAPSTPFTPAGPAGPAAPTVPTVPSRRLSPDRDRDRQAAQRQASAARATVPQHGPRTEIVGEPSAAPTVRRGPAEHRPRVMVLVGTRPELVKLSRVMVALERAVDLCLVHSGQNYDYELNQVFFDELGIRKPDHFLDAVGASPAETIGRVIARADAVFADESPDALLLYGDSNTTLAVIAARRRHIPVFHMAAGNRSFDDRVPEEINRRLVDHLSDVNLASTEHARRNLLAEGLPTQRIFVTGSPMKEVLNAYLPLVEASEALTTLGVTPGHYLVVSAHREENVDRPELLAGLLETLNGLAARYRVPVIVSTHPRTRARLDALEATGRAPSVDGLVRFCRPFGFADYIALQRAALCVVSDSGTVTEEASLLGFPAVVIREAHEHPEGVDTGAVVSCLPRPDRVLAAVGLATGEARGSRTNGPVSAYDVDDVSRRVVRIIISHIDYVRRTVWYERPAAGADEPTSGGTPLVSP</sequence>
<comment type="similarity">
    <text evidence="1">Belongs to the UDP-N-acetylglucosamine 2-epimerase family.</text>
</comment>
<evidence type="ECO:0000313" key="5">
    <source>
        <dbReference type="Proteomes" id="UP000198802"/>
    </source>
</evidence>
<reference evidence="5" key="1">
    <citation type="submission" date="2015-11" db="EMBL/GenBank/DDBJ databases">
        <authorList>
            <person name="Varghese N."/>
        </authorList>
    </citation>
    <scope>NUCLEOTIDE SEQUENCE [LARGE SCALE GENOMIC DNA]</scope>
    <source>
        <strain evidence="5">DSM 45899</strain>
    </source>
</reference>
<accession>A0A0S4QEL9</accession>
<dbReference type="Proteomes" id="UP000198802">
    <property type="component" value="Unassembled WGS sequence"/>
</dbReference>
<keyword evidence="1" id="KW-0413">Isomerase</keyword>
<dbReference type="SUPFAM" id="SSF53756">
    <property type="entry name" value="UDP-Glycosyltransferase/glycogen phosphorylase"/>
    <property type="match status" value="1"/>
</dbReference>
<evidence type="ECO:0000256" key="1">
    <source>
        <dbReference type="RuleBase" id="RU003513"/>
    </source>
</evidence>
<proteinExistence type="inferred from homology"/>
<dbReference type="PANTHER" id="PTHR43174:SF1">
    <property type="entry name" value="UDP-N-ACETYLGLUCOSAMINE 2-EPIMERASE"/>
    <property type="match status" value="1"/>
</dbReference>
<dbReference type="InterPro" id="IPR029767">
    <property type="entry name" value="WecB-like"/>
</dbReference>
<feature type="domain" description="UDP-N-acetylglucosamine 2-epimerase" evidence="3">
    <location>
        <begin position="255"/>
        <end position="592"/>
    </location>
</feature>
<dbReference type="GO" id="GO:0016853">
    <property type="term" value="F:isomerase activity"/>
    <property type="evidence" value="ECO:0007669"/>
    <property type="project" value="UniProtKB-KW"/>
</dbReference>
<evidence type="ECO:0000256" key="2">
    <source>
        <dbReference type="SAM" id="MobiDB-lite"/>
    </source>
</evidence>
<dbReference type="Gene3D" id="3.40.50.2000">
    <property type="entry name" value="Glycogen Phosphorylase B"/>
    <property type="match status" value="2"/>
</dbReference>
<dbReference type="Pfam" id="PF02350">
    <property type="entry name" value="Epimerase_2"/>
    <property type="match status" value="1"/>
</dbReference>
<dbReference type="RefSeq" id="WP_091270834.1">
    <property type="nucleotide sequence ID" value="NZ_FAOZ01000001.1"/>
</dbReference>
<name>A0A0S4QEL9_9ACTN</name>
<keyword evidence="5" id="KW-1185">Reference proteome</keyword>
<feature type="compositionally biased region" description="Basic and acidic residues" evidence="2">
    <location>
        <begin position="181"/>
        <end position="191"/>
    </location>
</feature>
<protein>
    <submittedName>
        <fullName evidence="4">UDP-N-acetylglucosamine 2-epimerase</fullName>
    </submittedName>
</protein>
<feature type="compositionally biased region" description="Low complexity" evidence="2">
    <location>
        <begin position="150"/>
        <end position="180"/>
    </location>
</feature>
<gene>
    <name evidence="4" type="ORF">Ga0074812_101367</name>
</gene>